<dbReference type="InterPro" id="IPR036070">
    <property type="entry name" value="Nop_dom_sf"/>
</dbReference>
<sequence>MLIFVTASTTSDEPFLEDVLQKTLDACDRALALDSTKKKVPDFVESRMGYIAPNLFAIVGSAVTAKLIGTTGGLVALANMPACNVQLLGAKKKNLEEFSTATFQFCVGYLEQT</sequence>
<evidence type="ECO:0000313" key="2">
    <source>
        <dbReference type="EMBL" id="KAL2523985.1"/>
    </source>
</evidence>
<dbReference type="SUPFAM" id="SSF89124">
    <property type="entry name" value="Nop domain"/>
    <property type="match status" value="1"/>
</dbReference>
<dbReference type="PANTHER" id="PTHR13904:SF0">
    <property type="entry name" value="U4_U6 SMALL NUCLEAR RIBONUCLEOPROTEIN PRP31"/>
    <property type="match status" value="1"/>
</dbReference>
<dbReference type="Proteomes" id="UP001604336">
    <property type="component" value="Unassembled WGS sequence"/>
</dbReference>
<keyword evidence="3" id="KW-1185">Reference proteome</keyword>
<gene>
    <name evidence="2" type="ORF">Adt_09039</name>
</gene>
<protein>
    <submittedName>
        <fullName evidence="2">Pre-mRNA processing ribonucleoprotein binding region-containing protein</fullName>
    </submittedName>
</protein>
<evidence type="ECO:0000259" key="1">
    <source>
        <dbReference type="PROSITE" id="PS51358"/>
    </source>
</evidence>
<name>A0ABD1UHE7_9LAMI</name>
<comment type="caution">
    <text evidence="2">The sequence shown here is derived from an EMBL/GenBank/DDBJ whole genome shotgun (WGS) entry which is preliminary data.</text>
</comment>
<organism evidence="2 3">
    <name type="scientific">Abeliophyllum distichum</name>
    <dbReference type="NCBI Taxonomy" id="126358"/>
    <lineage>
        <taxon>Eukaryota</taxon>
        <taxon>Viridiplantae</taxon>
        <taxon>Streptophyta</taxon>
        <taxon>Embryophyta</taxon>
        <taxon>Tracheophyta</taxon>
        <taxon>Spermatophyta</taxon>
        <taxon>Magnoliopsida</taxon>
        <taxon>eudicotyledons</taxon>
        <taxon>Gunneridae</taxon>
        <taxon>Pentapetalae</taxon>
        <taxon>asterids</taxon>
        <taxon>lamiids</taxon>
        <taxon>Lamiales</taxon>
        <taxon>Oleaceae</taxon>
        <taxon>Forsythieae</taxon>
        <taxon>Abeliophyllum</taxon>
    </lineage>
</organism>
<accession>A0ABD1UHE7</accession>
<dbReference type="InterPro" id="IPR042239">
    <property type="entry name" value="Nop_C"/>
</dbReference>
<dbReference type="Pfam" id="PF01798">
    <property type="entry name" value="Nop"/>
    <property type="match status" value="1"/>
</dbReference>
<dbReference type="Gene3D" id="1.10.246.90">
    <property type="entry name" value="Nop domain"/>
    <property type="match status" value="1"/>
</dbReference>
<dbReference type="Gene3D" id="1.10.287.4070">
    <property type="match status" value="1"/>
</dbReference>
<dbReference type="GO" id="GO:1990904">
    <property type="term" value="C:ribonucleoprotein complex"/>
    <property type="evidence" value="ECO:0007669"/>
    <property type="project" value="UniProtKB-KW"/>
</dbReference>
<keyword evidence="2" id="KW-0687">Ribonucleoprotein</keyword>
<reference evidence="3" key="1">
    <citation type="submission" date="2024-07" db="EMBL/GenBank/DDBJ databases">
        <title>Two chromosome-level genome assemblies of Korean endemic species Abeliophyllum distichum and Forsythia ovata (Oleaceae).</title>
        <authorList>
            <person name="Jang H."/>
        </authorList>
    </citation>
    <scope>NUCLEOTIDE SEQUENCE [LARGE SCALE GENOMIC DNA]</scope>
</reference>
<dbReference type="PROSITE" id="PS51358">
    <property type="entry name" value="NOP"/>
    <property type="match status" value="1"/>
</dbReference>
<dbReference type="PANTHER" id="PTHR13904">
    <property type="entry name" value="PRE-MRNA SPLICING FACTOR PRP31"/>
    <property type="match status" value="1"/>
</dbReference>
<dbReference type="InterPro" id="IPR027105">
    <property type="entry name" value="Prp31"/>
</dbReference>
<feature type="domain" description="Nop" evidence="1">
    <location>
        <begin position="51"/>
        <end position="113"/>
    </location>
</feature>
<proteinExistence type="predicted"/>
<dbReference type="EMBL" id="JBFOLK010000003">
    <property type="protein sequence ID" value="KAL2523985.1"/>
    <property type="molecule type" value="Genomic_DNA"/>
</dbReference>
<evidence type="ECO:0000313" key="3">
    <source>
        <dbReference type="Proteomes" id="UP001604336"/>
    </source>
</evidence>
<dbReference type="AlphaFoldDB" id="A0ABD1UHE7"/>
<dbReference type="InterPro" id="IPR002687">
    <property type="entry name" value="Nop_dom"/>
</dbReference>